<reference evidence="1" key="1">
    <citation type="submission" date="2022-04" db="EMBL/GenBank/DDBJ databases">
        <title>Genome of the entomopathogenic fungus Entomophthora muscae.</title>
        <authorList>
            <person name="Elya C."/>
            <person name="Lovett B.R."/>
            <person name="Lee E."/>
            <person name="Macias A.M."/>
            <person name="Hajek A.E."/>
            <person name="De Bivort B.L."/>
            <person name="Kasson M.T."/>
            <person name="De Fine Licht H.H."/>
            <person name="Stajich J.E."/>
        </authorList>
    </citation>
    <scope>NUCLEOTIDE SEQUENCE</scope>
    <source>
        <strain evidence="1">Berkeley</strain>
    </source>
</reference>
<evidence type="ECO:0000313" key="2">
    <source>
        <dbReference type="Proteomes" id="UP001165960"/>
    </source>
</evidence>
<dbReference type="EMBL" id="QTSX02005767">
    <property type="protein sequence ID" value="KAJ9057783.1"/>
    <property type="molecule type" value="Genomic_DNA"/>
</dbReference>
<accession>A0ACC2S5W9</accession>
<sequence>MALVLGLKQGGLGQRVSVQFTFVIACVDAIMGLSLITLYLWEATGVSHQLVEFCTTWSSLAYMFLNGALGLNLYLVFVRGYMFSEWWKTYYFSGAFSLATLLSALQSVLKCLNQQRRLSVGLVLEWLCFDACISLVCMFNIVVVCFALHTLALYKCPEPEKCQTHRHIRRFVLRVVAMCSIPILTHACSNLTQLISIFHNSPPILVTIGQLAIASSGILNCLFFLFDPLLNSNIHQHESTTQSFIFTTDSEYMLPLSLLSENSSLSFPFDDAIPHPPRPELKLFEDPLISTSYSRHYNLRTRYRSPVTYWPGTNIPIYQIVRGL</sequence>
<protein>
    <submittedName>
        <fullName evidence="1">Uncharacterized protein</fullName>
    </submittedName>
</protein>
<proteinExistence type="predicted"/>
<keyword evidence="2" id="KW-1185">Reference proteome</keyword>
<organism evidence="1 2">
    <name type="scientific">Entomophthora muscae</name>
    <dbReference type="NCBI Taxonomy" id="34485"/>
    <lineage>
        <taxon>Eukaryota</taxon>
        <taxon>Fungi</taxon>
        <taxon>Fungi incertae sedis</taxon>
        <taxon>Zoopagomycota</taxon>
        <taxon>Entomophthoromycotina</taxon>
        <taxon>Entomophthoromycetes</taxon>
        <taxon>Entomophthorales</taxon>
        <taxon>Entomophthoraceae</taxon>
        <taxon>Entomophthora</taxon>
    </lineage>
</organism>
<comment type="caution">
    <text evidence="1">The sequence shown here is derived from an EMBL/GenBank/DDBJ whole genome shotgun (WGS) entry which is preliminary data.</text>
</comment>
<name>A0ACC2S5W9_9FUNG</name>
<gene>
    <name evidence="1" type="ORF">DSO57_1019432</name>
</gene>
<evidence type="ECO:0000313" key="1">
    <source>
        <dbReference type="EMBL" id="KAJ9057783.1"/>
    </source>
</evidence>
<dbReference type="Proteomes" id="UP001165960">
    <property type="component" value="Unassembled WGS sequence"/>
</dbReference>